<name>A0ABQ9CS72_9PASS</name>
<proteinExistence type="predicted"/>
<dbReference type="EMBL" id="WHWB01034592">
    <property type="protein sequence ID" value="KAJ7407645.1"/>
    <property type="molecule type" value="Genomic_DNA"/>
</dbReference>
<comment type="caution">
    <text evidence="1">The sequence shown here is derived from an EMBL/GenBank/DDBJ whole genome shotgun (WGS) entry which is preliminary data.</text>
</comment>
<organism evidence="1 2">
    <name type="scientific">Willisornis vidua</name>
    <name type="common">Xingu scale-backed antbird</name>
    <dbReference type="NCBI Taxonomy" id="1566151"/>
    <lineage>
        <taxon>Eukaryota</taxon>
        <taxon>Metazoa</taxon>
        <taxon>Chordata</taxon>
        <taxon>Craniata</taxon>
        <taxon>Vertebrata</taxon>
        <taxon>Euteleostomi</taxon>
        <taxon>Archelosauria</taxon>
        <taxon>Archosauria</taxon>
        <taxon>Dinosauria</taxon>
        <taxon>Saurischia</taxon>
        <taxon>Theropoda</taxon>
        <taxon>Coelurosauria</taxon>
        <taxon>Aves</taxon>
        <taxon>Neognathae</taxon>
        <taxon>Neoaves</taxon>
        <taxon>Telluraves</taxon>
        <taxon>Australaves</taxon>
        <taxon>Passeriformes</taxon>
        <taxon>Thamnophilidae</taxon>
        <taxon>Willisornis</taxon>
    </lineage>
</organism>
<sequence length="167" mass="18712">MSLILRSPELDTALQEWTVVIFESELYLQLDMSRLHRRDSKPRAIGQRPANMILMSILDGVPRAGLVLRMVKLPAMKSSPWDGGGQRGRLSIAFAGFEPKADFHPKWGELSILAEVTSAAQLVKLWANSQNWNPNWDPISADSLQTCHMKGGLSNTKKPVLQPRRIL</sequence>
<evidence type="ECO:0000313" key="2">
    <source>
        <dbReference type="Proteomes" id="UP001145742"/>
    </source>
</evidence>
<accession>A0ABQ9CS72</accession>
<protein>
    <submittedName>
        <fullName evidence="1">Uncharacterized protein</fullName>
    </submittedName>
</protein>
<gene>
    <name evidence="1" type="ORF">WISP_125528</name>
</gene>
<reference evidence="1" key="1">
    <citation type="submission" date="2019-10" db="EMBL/GenBank/DDBJ databases">
        <authorList>
            <person name="Soares A.E.R."/>
            <person name="Aleixo A."/>
            <person name="Schneider P."/>
            <person name="Miyaki C.Y."/>
            <person name="Schneider M.P."/>
            <person name="Mello C."/>
            <person name="Vasconcelos A.T.R."/>
        </authorList>
    </citation>
    <scope>NUCLEOTIDE SEQUENCE</scope>
    <source>
        <tissue evidence="1">Muscle</tissue>
    </source>
</reference>
<keyword evidence="2" id="KW-1185">Reference proteome</keyword>
<dbReference type="Proteomes" id="UP001145742">
    <property type="component" value="Unassembled WGS sequence"/>
</dbReference>
<evidence type="ECO:0000313" key="1">
    <source>
        <dbReference type="EMBL" id="KAJ7407645.1"/>
    </source>
</evidence>